<dbReference type="PANTHER" id="PTHR32194">
    <property type="entry name" value="METALLOPROTEASE TLDD"/>
    <property type="match status" value="1"/>
</dbReference>
<evidence type="ECO:0000256" key="3">
    <source>
        <dbReference type="ARBA" id="ARBA00022698"/>
    </source>
</evidence>
<dbReference type="GeneID" id="6995186"/>
<dbReference type="NCBIfam" id="TIGR03692">
    <property type="entry name" value="ATP_dep_HslV"/>
    <property type="match status" value="1"/>
</dbReference>
<keyword evidence="5" id="KW-0647">Proteasome</keyword>
<keyword evidence="4 5" id="KW-0378">Hydrolase</keyword>
<dbReference type="InterPro" id="IPR023333">
    <property type="entry name" value="Proteasome_suB-type"/>
</dbReference>
<name>B6ABE3_CRYMR</name>
<protein>
    <submittedName>
        <fullName evidence="5">Proteasome A-type and B-type, ATP-dependent protease, putative</fullName>
        <ecNumber evidence="5">3.4.25.1</ecNumber>
    </submittedName>
</protein>
<dbReference type="EC" id="3.4.25.1" evidence="5"/>
<dbReference type="NCBIfam" id="NF003964">
    <property type="entry name" value="PRK05456.1"/>
    <property type="match status" value="1"/>
</dbReference>
<comment type="similarity">
    <text evidence="1">Belongs to the peptidase T1B family. HslV subfamily.</text>
</comment>
<dbReference type="Proteomes" id="UP000001460">
    <property type="component" value="Unassembled WGS sequence"/>
</dbReference>
<dbReference type="RefSeq" id="XP_002140044.1">
    <property type="nucleotide sequence ID" value="XM_002140008.1"/>
</dbReference>
<dbReference type="InterPro" id="IPR001353">
    <property type="entry name" value="Proteasome_sua/b"/>
</dbReference>
<evidence type="ECO:0000313" key="5">
    <source>
        <dbReference type="EMBL" id="EEA05695.1"/>
    </source>
</evidence>
<evidence type="ECO:0000256" key="4">
    <source>
        <dbReference type="ARBA" id="ARBA00022801"/>
    </source>
</evidence>
<dbReference type="PANTHER" id="PTHR32194:SF7">
    <property type="entry name" value="ATP-DEPENDENT PROTEASE SUBUNIT HSLV"/>
    <property type="match status" value="1"/>
</dbReference>
<reference evidence="5" key="1">
    <citation type="submission" date="2008-06" db="EMBL/GenBank/DDBJ databases">
        <authorList>
            <person name="Lorenzi H."/>
            <person name="Inman J."/>
            <person name="Miller J."/>
            <person name="Schobel S."/>
            <person name="Amedeo P."/>
            <person name="Caler E.V."/>
            <person name="da Silva J."/>
        </authorList>
    </citation>
    <scope>NUCLEOTIDE SEQUENCE [LARGE SCALE GENOMIC DNA]</scope>
    <source>
        <strain evidence="5">RN66</strain>
    </source>
</reference>
<keyword evidence="2 5" id="KW-0645">Protease</keyword>
<dbReference type="VEuPathDB" id="CryptoDB:CMU_027030"/>
<dbReference type="GO" id="GO:0004298">
    <property type="term" value="F:threonine-type endopeptidase activity"/>
    <property type="evidence" value="ECO:0007669"/>
    <property type="project" value="UniProtKB-KW"/>
</dbReference>
<dbReference type="GO" id="GO:0009376">
    <property type="term" value="C:HslUV protease complex"/>
    <property type="evidence" value="ECO:0007669"/>
    <property type="project" value="InterPro"/>
</dbReference>
<dbReference type="EMBL" id="DS989727">
    <property type="protein sequence ID" value="EEA05695.1"/>
    <property type="molecule type" value="Genomic_DNA"/>
</dbReference>
<dbReference type="OMA" id="WRTDKML"/>
<dbReference type="OrthoDB" id="354152at2759"/>
<dbReference type="PROSITE" id="PS51476">
    <property type="entry name" value="PROTEASOME_BETA_2"/>
    <property type="match status" value="1"/>
</dbReference>
<gene>
    <name evidence="5" type="ORF">CMU_027030</name>
</gene>
<dbReference type="GO" id="GO:0005839">
    <property type="term" value="C:proteasome core complex"/>
    <property type="evidence" value="ECO:0007669"/>
    <property type="project" value="InterPro"/>
</dbReference>
<dbReference type="SUPFAM" id="SSF56235">
    <property type="entry name" value="N-terminal nucleophile aminohydrolases (Ntn hydrolases)"/>
    <property type="match status" value="1"/>
</dbReference>
<dbReference type="Gene3D" id="3.60.20.10">
    <property type="entry name" value="Glutamine Phosphoribosylpyrophosphate, subunit 1, domain 1"/>
    <property type="match status" value="1"/>
</dbReference>
<dbReference type="InterPro" id="IPR022281">
    <property type="entry name" value="ATP-dep_Prtase_HsIV_su"/>
</dbReference>
<evidence type="ECO:0000256" key="2">
    <source>
        <dbReference type="ARBA" id="ARBA00022670"/>
    </source>
</evidence>
<keyword evidence="3" id="KW-0888">Threonine protease</keyword>
<dbReference type="AlphaFoldDB" id="B6ABE3"/>
<dbReference type="GO" id="GO:0051603">
    <property type="term" value="P:proteolysis involved in protein catabolic process"/>
    <property type="evidence" value="ECO:0007669"/>
    <property type="project" value="InterPro"/>
</dbReference>
<evidence type="ECO:0000256" key="1">
    <source>
        <dbReference type="ARBA" id="ARBA00006053"/>
    </source>
</evidence>
<accession>B6ABE3</accession>
<dbReference type="MEROPS" id="T01.018"/>
<dbReference type="Pfam" id="PF00227">
    <property type="entry name" value="Proteasome"/>
    <property type="match status" value="1"/>
</dbReference>
<dbReference type="STRING" id="441375.B6ABE3"/>
<dbReference type="eggNOG" id="ENOG502RS9W">
    <property type="taxonomic scope" value="Eukaryota"/>
</dbReference>
<organism evidence="5 6">
    <name type="scientific">Cryptosporidium muris (strain RN66)</name>
    <dbReference type="NCBI Taxonomy" id="441375"/>
    <lineage>
        <taxon>Eukaryota</taxon>
        <taxon>Sar</taxon>
        <taxon>Alveolata</taxon>
        <taxon>Apicomplexa</taxon>
        <taxon>Conoidasida</taxon>
        <taxon>Coccidia</taxon>
        <taxon>Eucoccidiorida</taxon>
        <taxon>Eimeriorina</taxon>
        <taxon>Cryptosporidiidae</taxon>
        <taxon>Cryptosporidium</taxon>
    </lineage>
</organism>
<dbReference type="InterPro" id="IPR029055">
    <property type="entry name" value="Ntn_hydrolases_N"/>
</dbReference>
<keyword evidence="6" id="KW-1185">Reference proteome</keyword>
<proteinExistence type="inferred from homology"/>
<evidence type="ECO:0000313" key="6">
    <source>
        <dbReference type="Proteomes" id="UP000001460"/>
    </source>
</evidence>
<sequence length="208" mass="23155">MQIFFKYFLKYNLVCGFSKKCRLYHQSPFERQAWHSTTILSVRTKNSLVMIGDGQVSQGNLVVKPNARKIRKIGNIVLGFSGATADCFTLVERLESKLDNYSGQLTRACVELARSWRTEKYLRHLQAVIIAADKNVTLQLTGNGDVLESYDNIMAIGSGGPYAAAAARALVYSNLELDALYVATSAMKIAADMCVMTNHNFVIEEISR</sequence>